<dbReference type="InterPro" id="IPR000863">
    <property type="entry name" value="Sulfotransferase_dom"/>
</dbReference>
<dbReference type="Proteomes" id="UP001314170">
    <property type="component" value="Unassembled WGS sequence"/>
</dbReference>
<comment type="similarity">
    <text evidence="1 3">Belongs to the sulfotransferase 1 family.</text>
</comment>
<comment type="caution">
    <text evidence="5">The sequence shown here is derived from an EMBL/GenBank/DDBJ whole genome shotgun (WGS) entry which is preliminary data.</text>
</comment>
<dbReference type="InterPro" id="IPR027417">
    <property type="entry name" value="P-loop_NTPase"/>
</dbReference>
<keyword evidence="2 3" id="KW-0808">Transferase</keyword>
<accession>A0AAV1RRZ3</accession>
<dbReference type="PANTHER" id="PTHR11783">
    <property type="entry name" value="SULFOTRANSFERASE SULT"/>
    <property type="match status" value="1"/>
</dbReference>
<dbReference type="GO" id="GO:0008146">
    <property type="term" value="F:sulfotransferase activity"/>
    <property type="evidence" value="ECO:0007669"/>
    <property type="project" value="InterPro"/>
</dbReference>
<evidence type="ECO:0000313" key="6">
    <source>
        <dbReference type="Proteomes" id="UP001314170"/>
    </source>
</evidence>
<keyword evidence="6" id="KW-1185">Reference proteome</keyword>
<reference evidence="5 6" key="1">
    <citation type="submission" date="2024-01" db="EMBL/GenBank/DDBJ databases">
        <authorList>
            <person name="Waweru B."/>
        </authorList>
    </citation>
    <scope>NUCLEOTIDE SEQUENCE [LARGE SCALE GENOMIC DNA]</scope>
</reference>
<dbReference type="Pfam" id="PF00685">
    <property type="entry name" value="Sulfotransfer_1"/>
    <property type="match status" value="1"/>
</dbReference>
<dbReference type="EMBL" id="CAWUPB010001111">
    <property type="protein sequence ID" value="CAK7338262.1"/>
    <property type="molecule type" value="Genomic_DNA"/>
</dbReference>
<sequence>MEKSLSCQEGRICETDNKELVKEENEQGKEKTKQKHQALISSLPKRERGDMMQLALLQYQGFWLGSEPALKGILFMQDHFKARPTDIVLASLPKCGTTWLKALIFTIINRADYDFPTHPLLTANPHDLVTFLEGYLAKHESISGLGALPSPRLLATHCPYTLLPNSMINNSGCRFVYVCRDPKDVVISTWHFVNKLLTKPRPLEDAFEQFCEGVSPFGPFWDHVIGYWRASLELPEKMLFLKYEDLKRDPFVHFKRLAEFLGQPFTQDEENDGMVQEIIKLCSFENLSNLEINKSSSTATRSRFKNSDFFRKGEAGDWEKYLTTEMAAALDHKIKEKLHDSGLTFTMPL</sequence>
<protein>
    <recommendedName>
        <fullName evidence="3">Sulfotransferase</fullName>
        <ecNumber evidence="3">2.8.2.-</ecNumber>
    </recommendedName>
</protein>
<dbReference type="AlphaFoldDB" id="A0AAV1RRZ3"/>
<gene>
    <name evidence="5" type="ORF">DCAF_LOCUS13306</name>
</gene>
<evidence type="ECO:0000256" key="2">
    <source>
        <dbReference type="ARBA" id="ARBA00022679"/>
    </source>
</evidence>
<dbReference type="Gene3D" id="3.40.50.300">
    <property type="entry name" value="P-loop containing nucleotide triphosphate hydrolases"/>
    <property type="match status" value="1"/>
</dbReference>
<dbReference type="EC" id="2.8.2.-" evidence="3"/>
<evidence type="ECO:0000256" key="1">
    <source>
        <dbReference type="ARBA" id="ARBA00005771"/>
    </source>
</evidence>
<evidence type="ECO:0000313" key="5">
    <source>
        <dbReference type="EMBL" id="CAK7338262.1"/>
    </source>
</evidence>
<evidence type="ECO:0000259" key="4">
    <source>
        <dbReference type="Pfam" id="PF00685"/>
    </source>
</evidence>
<feature type="domain" description="Sulfotransferase" evidence="4">
    <location>
        <begin position="84"/>
        <end position="342"/>
    </location>
</feature>
<name>A0AAV1RRZ3_9ROSI</name>
<evidence type="ECO:0000256" key="3">
    <source>
        <dbReference type="RuleBase" id="RU361155"/>
    </source>
</evidence>
<proteinExistence type="inferred from homology"/>
<organism evidence="5 6">
    <name type="scientific">Dovyalis caffra</name>
    <dbReference type="NCBI Taxonomy" id="77055"/>
    <lineage>
        <taxon>Eukaryota</taxon>
        <taxon>Viridiplantae</taxon>
        <taxon>Streptophyta</taxon>
        <taxon>Embryophyta</taxon>
        <taxon>Tracheophyta</taxon>
        <taxon>Spermatophyta</taxon>
        <taxon>Magnoliopsida</taxon>
        <taxon>eudicotyledons</taxon>
        <taxon>Gunneridae</taxon>
        <taxon>Pentapetalae</taxon>
        <taxon>rosids</taxon>
        <taxon>fabids</taxon>
        <taxon>Malpighiales</taxon>
        <taxon>Salicaceae</taxon>
        <taxon>Flacourtieae</taxon>
        <taxon>Dovyalis</taxon>
    </lineage>
</organism>
<dbReference type="SUPFAM" id="SSF52540">
    <property type="entry name" value="P-loop containing nucleoside triphosphate hydrolases"/>
    <property type="match status" value="1"/>
</dbReference>